<proteinExistence type="predicted"/>
<feature type="compositionally biased region" description="Basic residues" evidence="1">
    <location>
        <begin position="8"/>
        <end position="23"/>
    </location>
</feature>
<dbReference type="EMBL" id="ML179060">
    <property type="protein sequence ID" value="THV04080.1"/>
    <property type="molecule type" value="Genomic_DNA"/>
</dbReference>
<feature type="compositionally biased region" description="Low complexity" evidence="1">
    <location>
        <begin position="481"/>
        <end position="490"/>
    </location>
</feature>
<protein>
    <submittedName>
        <fullName evidence="2">Uncharacterized protein</fullName>
    </submittedName>
</protein>
<keyword evidence="3" id="KW-1185">Reference proteome</keyword>
<gene>
    <name evidence="2" type="ORF">K435DRAFT_791266</name>
</gene>
<evidence type="ECO:0000313" key="2">
    <source>
        <dbReference type="EMBL" id="THV04080.1"/>
    </source>
</evidence>
<evidence type="ECO:0000256" key="1">
    <source>
        <dbReference type="SAM" id="MobiDB-lite"/>
    </source>
</evidence>
<reference evidence="2 3" key="1">
    <citation type="journal article" date="2019" name="Nat. Ecol. Evol.">
        <title>Megaphylogeny resolves global patterns of mushroom evolution.</title>
        <authorList>
            <person name="Varga T."/>
            <person name="Krizsan K."/>
            <person name="Foldi C."/>
            <person name="Dima B."/>
            <person name="Sanchez-Garcia M."/>
            <person name="Sanchez-Ramirez S."/>
            <person name="Szollosi G.J."/>
            <person name="Szarkandi J.G."/>
            <person name="Papp V."/>
            <person name="Albert L."/>
            <person name="Andreopoulos W."/>
            <person name="Angelini C."/>
            <person name="Antonin V."/>
            <person name="Barry K.W."/>
            <person name="Bougher N.L."/>
            <person name="Buchanan P."/>
            <person name="Buyck B."/>
            <person name="Bense V."/>
            <person name="Catcheside P."/>
            <person name="Chovatia M."/>
            <person name="Cooper J."/>
            <person name="Damon W."/>
            <person name="Desjardin D."/>
            <person name="Finy P."/>
            <person name="Geml J."/>
            <person name="Haridas S."/>
            <person name="Hughes K."/>
            <person name="Justo A."/>
            <person name="Karasinski D."/>
            <person name="Kautmanova I."/>
            <person name="Kiss B."/>
            <person name="Kocsube S."/>
            <person name="Kotiranta H."/>
            <person name="LaButti K.M."/>
            <person name="Lechner B.E."/>
            <person name="Liimatainen K."/>
            <person name="Lipzen A."/>
            <person name="Lukacs Z."/>
            <person name="Mihaltcheva S."/>
            <person name="Morgado L.N."/>
            <person name="Niskanen T."/>
            <person name="Noordeloos M.E."/>
            <person name="Ohm R.A."/>
            <person name="Ortiz-Santana B."/>
            <person name="Ovrebo C."/>
            <person name="Racz N."/>
            <person name="Riley R."/>
            <person name="Savchenko A."/>
            <person name="Shiryaev A."/>
            <person name="Soop K."/>
            <person name="Spirin V."/>
            <person name="Szebenyi C."/>
            <person name="Tomsovsky M."/>
            <person name="Tulloss R.E."/>
            <person name="Uehling J."/>
            <person name="Grigoriev I.V."/>
            <person name="Vagvolgyi C."/>
            <person name="Papp T."/>
            <person name="Martin F.M."/>
            <person name="Miettinen O."/>
            <person name="Hibbett D.S."/>
            <person name="Nagy L.G."/>
        </authorList>
    </citation>
    <scope>NUCLEOTIDE SEQUENCE [LARGE SCALE GENOMIC DNA]</scope>
    <source>
        <strain evidence="2 3">CBS 962.96</strain>
    </source>
</reference>
<dbReference type="Proteomes" id="UP000297245">
    <property type="component" value="Unassembled WGS sequence"/>
</dbReference>
<feature type="region of interest" description="Disordered" evidence="1">
    <location>
        <begin position="439"/>
        <end position="730"/>
    </location>
</feature>
<feature type="region of interest" description="Disordered" evidence="1">
    <location>
        <begin position="1"/>
        <end position="66"/>
    </location>
</feature>
<feature type="compositionally biased region" description="Low complexity" evidence="1">
    <location>
        <begin position="704"/>
        <end position="714"/>
    </location>
</feature>
<name>A0A4S8MMD9_DENBC</name>
<feature type="compositionally biased region" description="Basic and acidic residues" evidence="1">
    <location>
        <begin position="720"/>
        <end position="730"/>
    </location>
</feature>
<evidence type="ECO:0000313" key="3">
    <source>
        <dbReference type="Proteomes" id="UP000297245"/>
    </source>
</evidence>
<feature type="compositionally biased region" description="Polar residues" evidence="1">
    <location>
        <begin position="539"/>
        <end position="551"/>
    </location>
</feature>
<sequence length="730" mass="82367">MPAPKSKPSVKVKKTKVSGKGKGKAVAVEDTSDELEEDVGDELRDPEDPAYEPDAEEYPLKPGPIPNDCLKELDHATYDYTTKIYSLARQYSKRPQELFEASGQYYSSKRQPSTWNCFQAYMCIEKDWQKRSDETREQFVQRLAAVYESKLKKALGHECQRVDLRRLAMRKYTEWYQRNLEEQIETDRERRIYVETFIDNELMGGIQQQVLYEADDFVVMAEIHDLNNHNRSKFTGYGPKYKRVMKTEKVAFTKQLKLHSAQLVLARSKEEQGGVEERDEDIAQIMSLYDAQPDDLTNLRSLMPRLWGVDLKMATNGACSKMRWKGFGSYARINHFRMKEWPAGLPGIGPKADGLVENIKSFSKPVLVKWMNTAAKREESRTTTDKKVLDEGFEGPYMEAWAEEEVNGEVDEGDIPLIVDDEGDEVLCVRDILKDQLLDDNDDNDHEEPHEAAQTQCRQSAEPSRSKQLSIHTMEDDSDDAAQASSIPQVDSDDDDVVQSSGRQQPIRALRNDEKSDSDDEDFMLPPPVSRLPQHARLPSSSKKQLATAVNETAKRPPFDEVDQEGLRHNNIADKNTQRKPLANHKGKQQVFPPSKSATSRTTTTAHPAKSATSHTTTTAHPVKPPVASTSSNRIITNAGSVVSNFVEKHRPRNVAASSSHPSSREKDSTHAGSSGPGKLRNKKRKGDDEGGDEMQPSRKKNKSSSSNPLPASSHTKSYTRADFKKIQRK</sequence>
<feature type="compositionally biased region" description="Acidic residues" evidence="1">
    <location>
        <begin position="30"/>
        <end position="40"/>
    </location>
</feature>
<feature type="compositionally biased region" description="Polar residues" evidence="1">
    <location>
        <begin position="453"/>
        <end position="471"/>
    </location>
</feature>
<feature type="compositionally biased region" description="Basic and acidic residues" evidence="1">
    <location>
        <begin position="553"/>
        <end position="572"/>
    </location>
</feature>
<feature type="compositionally biased region" description="Polar residues" evidence="1">
    <location>
        <begin position="628"/>
        <end position="644"/>
    </location>
</feature>
<feature type="compositionally biased region" description="Low complexity" evidence="1">
    <location>
        <begin position="593"/>
        <end position="622"/>
    </location>
</feature>
<feature type="compositionally biased region" description="Acidic residues" evidence="1">
    <location>
        <begin position="48"/>
        <end position="57"/>
    </location>
</feature>
<organism evidence="2 3">
    <name type="scientific">Dendrothele bispora (strain CBS 962.96)</name>
    <dbReference type="NCBI Taxonomy" id="1314807"/>
    <lineage>
        <taxon>Eukaryota</taxon>
        <taxon>Fungi</taxon>
        <taxon>Dikarya</taxon>
        <taxon>Basidiomycota</taxon>
        <taxon>Agaricomycotina</taxon>
        <taxon>Agaricomycetes</taxon>
        <taxon>Agaricomycetidae</taxon>
        <taxon>Agaricales</taxon>
        <taxon>Agaricales incertae sedis</taxon>
        <taxon>Dendrothele</taxon>
    </lineage>
</organism>
<accession>A0A4S8MMD9</accession>
<dbReference type="AlphaFoldDB" id="A0A4S8MMD9"/>